<keyword evidence="1" id="KW-1133">Transmembrane helix</keyword>
<dbReference type="Pfam" id="PF03137">
    <property type="entry name" value="OATP"/>
    <property type="match status" value="1"/>
</dbReference>
<proteinExistence type="predicted"/>
<dbReference type="Proteomes" id="UP000695022">
    <property type="component" value="Unplaced"/>
</dbReference>
<feature type="transmembrane region" description="Helical" evidence="1">
    <location>
        <begin position="63"/>
        <end position="84"/>
    </location>
</feature>
<feature type="transmembrane region" description="Helical" evidence="1">
    <location>
        <begin position="90"/>
        <end position="113"/>
    </location>
</feature>
<evidence type="ECO:0000313" key="2">
    <source>
        <dbReference type="Proteomes" id="UP000695022"/>
    </source>
</evidence>
<organism evidence="2 3">
    <name type="scientific">Priapulus caudatus</name>
    <name type="common">Priapulid worm</name>
    <dbReference type="NCBI Taxonomy" id="37621"/>
    <lineage>
        <taxon>Eukaryota</taxon>
        <taxon>Metazoa</taxon>
        <taxon>Ecdysozoa</taxon>
        <taxon>Scalidophora</taxon>
        <taxon>Priapulida</taxon>
        <taxon>Priapulimorpha</taxon>
        <taxon>Priapulimorphida</taxon>
        <taxon>Priapulidae</taxon>
        <taxon>Priapulus</taxon>
    </lineage>
</organism>
<keyword evidence="1" id="KW-0812">Transmembrane</keyword>
<evidence type="ECO:0000256" key="1">
    <source>
        <dbReference type="SAM" id="Phobius"/>
    </source>
</evidence>
<dbReference type="GeneID" id="106815666"/>
<dbReference type="RefSeq" id="XP_014675648.1">
    <property type="nucleotide sequence ID" value="XM_014820162.1"/>
</dbReference>
<gene>
    <name evidence="3" type="primary">LOC106815666</name>
</gene>
<feature type="non-terminal residue" evidence="3">
    <location>
        <position position="203"/>
    </location>
</feature>
<keyword evidence="2" id="KW-1185">Reference proteome</keyword>
<protein>
    <submittedName>
        <fullName evidence="3">Solute carrier organic anion transporter family member 4A1-like</fullName>
    </submittedName>
</protein>
<reference evidence="3" key="1">
    <citation type="submission" date="2025-08" db="UniProtKB">
        <authorList>
            <consortium name="RefSeq"/>
        </authorList>
    </citation>
    <scope>IDENTIFICATION</scope>
</reference>
<dbReference type="InterPro" id="IPR004156">
    <property type="entry name" value="OATP"/>
</dbReference>
<accession>A0ABM1ETX7</accession>
<evidence type="ECO:0000313" key="3">
    <source>
        <dbReference type="RefSeq" id="XP_014675648.1"/>
    </source>
</evidence>
<sequence>MESSSSCGLGGCRPRCLQPLRSVKVFMMLLTLTFIGADGFSGYLVGCITTIERRFEFLSKQSGLLMTMNTLAFVVSIIFTSHVGRAHKPLAIAVGCVVSAVGILVTMAPHFVFGSGVDDTEATVPTATVAVAAKDGDGHSTCFGGNGTEDAGDCGDDGNANEIAYAMMCVGEAIRGVGSSIFFTLGFAYVDDNVGRSYAPFYL</sequence>
<feature type="transmembrane region" description="Helical" evidence="1">
    <location>
        <begin position="25"/>
        <end position="51"/>
    </location>
</feature>
<dbReference type="PANTHER" id="PTHR11388">
    <property type="entry name" value="ORGANIC ANION TRANSPORTER"/>
    <property type="match status" value="1"/>
</dbReference>
<dbReference type="PANTHER" id="PTHR11388:SF142">
    <property type="entry name" value="SOLUTE CARRIER ORGANIC ANION TRANSPORTER FAMILY MEMBER 5A1"/>
    <property type="match status" value="1"/>
</dbReference>
<keyword evidence="1" id="KW-0472">Membrane</keyword>
<name>A0ABM1ETX7_PRICU</name>